<dbReference type="AlphaFoldDB" id="A0A1I4ACE5"/>
<keyword evidence="1" id="KW-0812">Transmembrane</keyword>
<dbReference type="Proteomes" id="UP000199025">
    <property type="component" value="Unassembled WGS sequence"/>
</dbReference>
<keyword evidence="1" id="KW-1133">Transmembrane helix</keyword>
<accession>A0A1I4ACE5</accession>
<proteinExistence type="predicted"/>
<protein>
    <submittedName>
        <fullName evidence="2">PrgI family protein</fullName>
    </submittedName>
</protein>
<name>A0A1I4ACE5_9PSEU</name>
<dbReference type="InterPro" id="IPR024414">
    <property type="entry name" value="Uncharacterised_PrgI"/>
</dbReference>
<gene>
    <name evidence="2" type="ORF">SAMN05421835_123101</name>
</gene>
<dbReference type="STRING" id="115433.SAMN05421835_123101"/>
<dbReference type="OrthoDB" id="3354527at2"/>
<dbReference type="EMBL" id="FORP01000023">
    <property type="protein sequence ID" value="SFK53429.1"/>
    <property type="molecule type" value="Genomic_DNA"/>
</dbReference>
<organism evidence="2 3">
    <name type="scientific">Amycolatopsis sacchari</name>
    <dbReference type="NCBI Taxonomy" id="115433"/>
    <lineage>
        <taxon>Bacteria</taxon>
        <taxon>Bacillati</taxon>
        <taxon>Actinomycetota</taxon>
        <taxon>Actinomycetes</taxon>
        <taxon>Pseudonocardiales</taxon>
        <taxon>Pseudonocardiaceae</taxon>
        <taxon>Amycolatopsis</taxon>
    </lineage>
</organism>
<keyword evidence="3" id="KW-1185">Reference proteome</keyword>
<reference evidence="2 3" key="1">
    <citation type="submission" date="2016-10" db="EMBL/GenBank/DDBJ databases">
        <authorList>
            <person name="de Groot N.N."/>
        </authorList>
    </citation>
    <scope>NUCLEOTIDE SEQUENCE [LARGE SCALE GENOMIC DNA]</scope>
    <source>
        <strain evidence="2 3">DSM 44468</strain>
    </source>
</reference>
<feature type="transmembrane region" description="Helical" evidence="1">
    <location>
        <begin position="49"/>
        <end position="69"/>
    </location>
</feature>
<evidence type="ECO:0000313" key="2">
    <source>
        <dbReference type="EMBL" id="SFK53429.1"/>
    </source>
</evidence>
<sequence length="334" mass="35333">MTHPVRIPSDVDRDDHILANFTARQVAVLAVAGLVLYGGWLVTKSFLPTVAYLVVAVPVGIAVIAVVVLQRDGLPLDRLLLAAVRQRLSPRRRVTEGPPQAVPEWLADAAGETAQVATGGLDLPATGIGETGIVDLGSDGAALIAVCSTVNFALRTPAEQEALVAAFARYLDSLAAPVQVLVRAARLDLSEQIDNLEQRAPTLPHPALEQAARDHARFLSQLGEQADLLRRQILLVVREPLQVDAMTRPRRKPAAISDAARRSAAQRLVRRVNEATELLSGAGVAVTVLDAGQATAVLAAACDPDRLLNPTAGLAGADDVITTAPDLPWEPERG</sequence>
<evidence type="ECO:0000256" key="1">
    <source>
        <dbReference type="SAM" id="Phobius"/>
    </source>
</evidence>
<evidence type="ECO:0000313" key="3">
    <source>
        <dbReference type="Proteomes" id="UP000199025"/>
    </source>
</evidence>
<feature type="transmembrane region" description="Helical" evidence="1">
    <location>
        <begin position="21"/>
        <end position="43"/>
    </location>
</feature>
<dbReference type="Pfam" id="PF12666">
    <property type="entry name" value="PrgI"/>
    <property type="match status" value="1"/>
</dbReference>
<dbReference type="RefSeq" id="WP_091514110.1">
    <property type="nucleotide sequence ID" value="NZ_FORP01000023.1"/>
</dbReference>
<keyword evidence="1" id="KW-0472">Membrane</keyword>